<accession>A0ABU3GX16</accession>
<evidence type="ECO:0000313" key="1">
    <source>
        <dbReference type="EMBL" id="MDT3404312.1"/>
    </source>
</evidence>
<dbReference type="RefSeq" id="WP_311951641.1">
    <property type="nucleotide sequence ID" value="NZ_JAVLVU010000001.1"/>
</dbReference>
<organism evidence="1 2">
    <name type="scientific">Mucilaginibacter terrae</name>
    <dbReference type="NCBI Taxonomy" id="1955052"/>
    <lineage>
        <taxon>Bacteria</taxon>
        <taxon>Pseudomonadati</taxon>
        <taxon>Bacteroidota</taxon>
        <taxon>Sphingobacteriia</taxon>
        <taxon>Sphingobacteriales</taxon>
        <taxon>Sphingobacteriaceae</taxon>
        <taxon>Mucilaginibacter</taxon>
    </lineage>
</organism>
<evidence type="ECO:0008006" key="3">
    <source>
        <dbReference type="Google" id="ProtNLM"/>
    </source>
</evidence>
<protein>
    <recommendedName>
        <fullName evidence="3">Bacteriocin</fullName>
    </recommendedName>
</protein>
<dbReference type="Proteomes" id="UP001258315">
    <property type="component" value="Unassembled WGS sequence"/>
</dbReference>
<comment type="caution">
    <text evidence="1">The sequence shown here is derived from an EMBL/GenBank/DDBJ whole genome shotgun (WGS) entry which is preliminary data.</text>
</comment>
<sequence length="64" mass="6885">MKFSEVIAKMEKVYEEQQGKLRGGFAAASSVDEESTGTNDYCQNDGCSGGDNYKCTNTKCTSAT</sequence>
<proteinExistence type="predicted"/>
<name>A0ABU3GX16_9SPHI</name>
<keyword evidence="2" id="KW-1185">Reference proteome</keyword>
<evidence type="ECO:0000313" key="2">
    <source>
        <dbReference type="Proteomes" id="UP001258315"/>
    </source>
</evidence>
<gene>
    <name evidence="1" type="ORF">QE417_003384</name>
</gene>
<dbReference type="EMBL" id="JAVLVU010000001">
    <property type="protein sequence ID" value="MDT3404312.1"/>
    <property type="molecule type" value="Genomic_DNA"/>
</dbReference>
<reference evidence="2" key="1">
    <citation type="submission" date="2023-07" db="EMBL/GenBank/DDBJ databases">
        <title>Functional and genomic diversity of the sorghum phyllosphere microbiome.</title>
        <authorList>
            <person name="Shade A."/>
        </authorList>
    </citation>
    <scope>NUCLEOTIDE SEQUENCE [LARGE SCALE GENOMIC DNA]</scope>
    <source>
        <strain evidence="2">SORGH_AS_0422</strain>
    </source>
</reference>